<evidence type="ECO:0000256" key="5">
    <source>
        <dbReference type="ARBA" id="ARBA00022737"/>
    </source>
</evidence>
<evidence type="ECO:0000256" key="3">
    <source>
        <dbReference type="ARBA" id="ARBA00022692"/>
    </source>
</evidence>
<dbReference type="InterPro" id="IPR032675">
    <property type="entry name" value="LRR_dom_sf"/>
</dbReference>
<dbReference type="Proteomes" id="UP000015106">
    <property type="component" value="Chromosome 7"/>
</dbReference>
<evidence type="ECO:0000256" key="6">
    <source>
        <dbReference type="ARBA" id="ARBA00022989"/>
    </source>
</evidence>
<dbReference type="InterPro" id="IPR046956">
    <property type="entry name" value="RLP23-like"/>
</dbReference>
<feature type="domain" description="Leucine-rich repeat-containing N-terminal plant-type" evidence="10">
    <location>
        <begin position="31"/>
        <end position="68"/>
    </location>
</feature>
<evidence type="ECO:0000256" key="4">
    <source>
        <dbReference type="ARBA" id="ARBA00022729"/>
    </source>
</evidence>
<evidence type="ECO:0000313" key="12">
    <source>
        <dbReference type="Proteomes" id="UP000015106"/>
    </source>
</evidence>
<comment type="subcellular location">
    <subcellularLocation>
        <location evidence="1">Membrane</location>
        <topology evidence="1">Single-pass type I membrane protein</topology>
    </subcellularLocation>
</comment>
<keyword evidence="7" id="KW-0472">Membrane</keyword>
<feature type="signal peptide" evidence="9">
    <location>
        <begin position="1"/>
        <end position="22"/>
    </location>
</feature>
<proteinExistence type="predicted"/>
<evidence type="ECO:0000313" key="11">
    <source>
        <dbReference type="EnsemblPlants" id="TuG1812G0700000153.01.T01.cds311101"/>
    </source>
</evidence>
<reference evidence="12" key="1">
    <citation type="journal article" date="2013" name="Nature">
        <title>Draft genome of the wheat A-genome progenitor Triticum urartu.</title>
        <authorList>
            <person name="Ling H.Q."/>
            <person name="Zhao S."/>
            <person name="Liu D."/>
            <person name="Wang J."/>
            <person name="Sun H."/>
            <person name="Zhang C."/>
            <person name="Fan H."/>
            <person name="Li D."/>
            <person name="Dong L."/>
            <person name="Tao Y."/>
            <person name="Gao C."/>
            <person name="Wu H."/>
            <person name="Li Y."/>
            <person name="Cui Y."/>
            <person name="Guo X."/>
            <person name="Zheng S."/>
            <person name="Wang B."/>
            <person name="Yu K."/>
            <person name="Liang Q."/>
            <person name="Yang W."/>
            <person name="Lou X."/>
            <person name="Chen J."/>
            <person name="Feng M."/>
            <person name="Jian J."/>
            <person name="Zhang X."/>
            <person name="Luo G."/>
            <person name="Jiang Y."/>
            <person name="Liu J."/>
            <person name="Wang Z."/>
            <person name="Sha Y."/>
            <person name="Zhang B."/>
            <person name="Wu H."/>
            <person name="Tang D."/>
            <person name="Shen Q."/>
            <person name="Xue P."/>
            <person name="Zou S."/>
            <person name="Wang X."/>
            <person name="Liu X."/>
            <person name="Wang F."/>
            <person name="Yang Y."/>
            <person name="An X."/>
            <person name="Dong Z."/>
            <person name="Zhang K."/>
            <person name="Zhang X."/>
            <person name="Luo M.C."/>
            <person name="Dvorak J."/>
            <person name="Tong Y."/>
            <person name="Wang J."/>
            <person name="Yang H."/>
            <person name="Li Z."/>
            <person name="Wang D."/>
            <person name="Zhang A."/>
            <person name="Wang J."/>
        </authorList>
    </citation>
    <scope>NUCLEOTIDE SEQUENCE</scope>
    <source>
        <strain evidence="12">cv. G1812</strain>
    </source>
</reference>
<keyword evidence="3" id="KW-0812">Transmembrane</keyword>
<reference evidence="11" key="2">
    <citation type="submission" date="2018-03" db="EMBL/GenBank/DDBJ databases">
        <title>The Triticum urartu genome reveals the dynamic nature of wheat genome evolution.</title>
        <authorList>
            <person name="Ling H."/>
            <person name="Ma B."/>
            <person name="Shi X."/>
            <person name="Liu H."/>
            <person name="Dong L."/>
            <person name="Sun H."/>
            <person name="Cao Y."/>
            <person name="Gao Q."/>
            <person name="Zheng S."/>
            <person name="Li Y."/>
            <person name="Yu Y."/>
            <person name="Du H."/>
            <person name="Qi M."/>
            <person name="Li Y."/>
            <person name="Yu H."/>
            <person name="Cui Y."/>
            <person name="Wang N."/>
            <person name="Chen C."/>
            <person name="Wu H."/>
            <person name="Zhao Y."/>
            <person name="Zhang J."/>
            <person name="Li Y."/>
            <person name="Zhou W."/>
            <person name="Zhang B."/>
            <person name="Hu W."/>
            <person name="Eijk M."/>
            <person name="Tang J."/>
            <person name="Witsenboer H."/>
            <person name="Zhao S."/>
            <person name="Li Z."/>
            <person name="Zhang A."/>
            <person name="Wang D."/>
            <person name="Liang C."/>
        </authorList>
    </citation>
    <scope>NUCLEOTIDE SEQUENCE [LARGE SCALE GENOMIC DNA]</scope>
    <source>
        <strain evidence="11">cv. G1812</strain>
    </source>
</reference>
<evidence type="ECO:0000256" key="9">
    <source>
        <dbReference type="SAM" id="SignalP"/>
    </source>
</evidence>
<keyword evidence="5" id="KW-0677">Repeat</keyword>
<dbReference type="Gene3D" id="3.80.10.10">
    <property type="entry name" value="Ribonuclease Inhibitor"/>
    <property type="match status" value="1"/>
</dbReference>
<evidence type="ECO:0000256" key="8">
    <source>
        <dbReference type="ARBA" id="ARBA00023180"/>
    </source>
</evidence>
<dbReference type="PANTHER" id="PTHR48063">
    <property type="entry name" value="LRR RECEPTOR-LIKE KINASE"/>
    <property type="match status" value="1"/>
</dbReference>
<dbReference type="SUPFAM" id="SSF52058">
    <property type="entry name" value="L domain-like"/>
    <property type="match status" value="1"/>
</dbReference>
<keyword evidence="4 9" id="KW-0732">Signal</keyword>
<evidence type="ECO:0000256" key="1">
    <source>
        <dbReference type="ARBA" id="ARBA00004479"/>
    </source>
</evidence>
<evidence type="ECO:0000259" key="10">
    <source>
        <dbReference type="Pfam" id="PF08263"/>
    </source>
</evidence>
<organism evidence="11 12">
    <name type="scientific">Triticum urartu</name>
    <name type="common">Red wild einkorn</name>
    <name type="synonym">Crithodium urartu</name>
    <dbReference type="NCBI Taxonomy" id="4572"/>
    <lineage>
        <taxon>Eukaryota</taxon>
        <taxon>Viridiplantae</taxon>
        <taxon>Streptophyta</taxon>
        <taxon>Embryophyta</taxon>
        <taxon>Tracheophyta</taxon>
        <taxon>Spermatophyta</taxon>
        <taxon>Magnoliopsida</taxon>
        <taxon>Liliopsida</taxon>
        <taxon>Poales</taxon>
        <taxon>Poaceae</taxon>
        <taxon>BOP clade</taxon>
        <taxon>Pooideae</taxon>
        <taxon>Triticodae</taxon>
        <taxon>Triticeae</taxon>
        <taxon>Triticinae</taxon>
        <taxon>Triticum</taxon>
    </lineage>
</organism>
<sequence length="126" mass="13853">TTAELLLICILAAANLLWSVDGSASSSCIPREQDALLSFKRGINSDPMGVVDSWHKEDCCQWSGVKCSNRTGHVLRLHLRRLDVYTLNGYYQDDTALVGQISNSLLSMDRLVHLDLSMNCLEGPSG</sequence>
<reference evidence="11" key="3">
    <citation type="submission" date="2022-06" db="UniProtKB">
        <authorList>
            <consortium name="EnsemblPlants"/>
        </authorList>
    </citation>
    <scope>IDENTIFICATION</scope>
</reference>
<dbReference type="AlphaFoldDB" id="A0A8R7UZV9"/>
<dbReference type="PANTHER" id="PTHR48063:SF55">
    <property type="entry name" value="LEUCINE-RICH REPEAT-CONTAINING N-TERMINAL PLANT-TYPE DOMAIN-CONTAINING PROTEIN"/>
    <property type="match status" value="1"/>
</dbReference>
<dbReference type="EnsemblPlants" id="TuG1812G0700000153.01.T01">
    <property type="protein sequence ID" value="TuG1812G0700000153.01.T01.cds311101"/>
    <property type="gene ID" value="TuG1812G0700000153.01"/>
</dbReference>
<keyword evidence="12" id="KW-1185">Reference proteome</keyword>
<dbReference type="Gramene" id="TuG1812G0700000153.01.T01">
    <property type="protein sequence ID" value="TuG1812G0700000153.01.T01.cds311101"/>
    <property type="gene ID" value="TuG1812G0700000153.01"/>
</dbReference>
<keyword evidence="6" id="KW-1133">Transmembrane helix</keyword>
<feature type="chain" id="PRO_5035723449" description="Leucine-rich repeat-containing N-terminal plant-type domain-containing protein" evidence="9">
    <location>
        <begin position="23"/>
        <end position="126"/>
    </location>
</feature>
<evidence type="ECO:0000256" key="2">
    <source>
        <dbReference type="ARBA" id="ARBA00022614"/>
    </source>
</evidence>
<keyword evidence="8" id="KW-0325">Glycoprotein</keyword>
<dbReference type="Pfam" id="PF08263">
    <property type="entry name" value="LRRNT_2"/>
    <property type="match status" value="1"/>
</dbReference>
<accession>A0A8R7UZV9</accession>
<dbReference type="GO" id="GO:0016020">
    <property type="term" value="C:membrane"/>
    <property type="evidence" value="ECO:0007669"/>
    <property type="project" value="UniProtKB-SubCell"/>
</dbReference>
<keyword evidence="2" id="KW-0433">Leucine-rich repeat</keyword>
<evidence type="ECO:0000256" key="7">
    <source>
        <dbReference type="ARBA" id="ARBA00023136"/>
    </source>
</evidence>
<protein>
    <recommendedName>
        <fullName evidence="10">Leucine-rich repeat-containing N-terminal plant-type domain-containing protein</fullName>
    </recommendedName>
</protein>
<name>A0A8R7UZV9_TRIUA</name>
<dbReference type="InterPro" id="IPR013210">
    <property type="entry name" value="LRR_N_plant-typ"/>
</dbReference>